<dbReference type="KEGG" id="sphc:CVN68_04600"/>
<evidence type="ECO:0000313" key="2">
    <source>
        <dbReference type="Proteomes" id="UP000229081"/>
    </source>
</evidence>
<sequence length="131" mass="13776">MTESPSPLHPFAALKLVAHPDWPAERQRAFLHALLKTGDVAAAAACVGASAYAVTCFRRGLGSRSVFSRAWRRAIEEAEADALATRILRHGGLDAGQLARVDAACHGMAKARLALALAHRARSAAKAAARG</sequence>
<accession>A0A2K8MBT4</accession>
<evidence type="ECO:0000313" key="1">
    <source>
        <dbReference type="EMBL" id="ATY31350.1"/>
    </source>
</evidence>
<protein>
    <submittedName>
        <fullName evidence="1">Uncharacterized protein</fullName>
    </submittedName>
</protein>
<dbReference type="EMBL" id="CP024923">
    <property type="protein sequence ID" value="ATY31350.1"/>
    <property type="molecule type" value="Genomic_DNA"/>
</dbReference>
<dbReference type="Proteomes" id="UP000229081">
    <property type="component" value="Chromosome"/>
</dbReference>
<dbReference type="RefSeq" id="WP_100281161.1">
    <property type="nucleotide sequence ID" value="NZ_CP024923.1"/>
</dbReference>
<dbReference type="AlphaFoldDB" id="A0A2K8MBT4"/>
<dbReference type="OrthoDB" id="9875754at2"/>
<name>A0A2K8MBT4_9SPHN</name>
<reference evidence="1 2" key="1">
    <citation type="submission" date="2017-11" db="EMBL/GenBank/DDBJ databases">
        <title>Complete genome sequence of Sphingomonas sp. Strain Cra20, a psychrotolerant potential plant growth promoting rhizobacteria.</title>
        <authorList>
            <person name="Luo Y."/>
        </authorList>
    </citation>
    <scope>NUCLEOTIDE SEQUENCE [LARGE SCALE GENOMIC DNA]</scope>
    <source>
        <strain evidence="1 2">Cra20</strain>
    </source>
</reference>
<organism evidence="1 2">
    <name type="scientific">Sphingomonas psychrotolerans</name>
    <dbReference type="NCBI Taxonomy" id="1327635"/>
    <lineage>
        <taxon>Bacteria</taxon>
        <taxon>Pseudomonadati</taxon>
        <taxon>Pseudomonadota</taxon>
        <taxon>Alphaproteobacteria</taxon>
        <taxon>Sphingomonadales</taxon>
        <taxon>Sphingomonadaceae</taxon>
        <taxon>Sphingomonas</taxon>
    </lineage>
</organism>
<proteinExistence type="predicted"/>
<keyword evidence="2" id="KW-1185">Reference proteome</keyword>
<gene>
    <name evidence="1" type="ORF">CVN68_04600</name>
</gene>